<dbReference type="Proteomes" id="UP001057991">
    <property type="component" value="Chromosome"/>
</dbReference>
<dbReference type="Pfam" id="PF00149">
    <property type="entry name" value="Metallophos"/>
    <property type="match status" value="1"/>
</dbReference>
<dbReference type="InterPro" id="IPR029052">
    <property type="entry name" value="Metallo-depent_PP-like"/>
</dbReference>
<dbReference type="PRINTS" id="PR00114">
    <property type="entry name" value="STPHPHTASE"/>
</dbReference>
<evidence type="ECO:0000256" key="1">
    <source>
        <dbReference type="SAM" id="MobiDB-lite"/>
    </source>
</evidence>
<feature type="region of interest" description="Disordered" evidence="1">
    <location>
        <begin position="1"/>
        <end position="27"/>
    </location>
</feature>
<proteinExistence type="predicted"/>
<dbReference type="PANTHER" id="PTHR42850">
    <property type="entry name" value="METALLOPHOSPHOESTERASE"/>
    <property type="match status" value="1"/>
</dbReference>
<dbReference type="GO" id="GO:0008803">
    <property type="term" value="F:bis(5'-nucleosyl)-tetraphosphatase (symmetrical) activity"/>
    <property type="evidence" value="ECO:0007669"/>
    <property type="project" value="TreeGrafter"/>
</dbReference>
<dbReference type="InterPro" id="IPR006186">
    <property type="entry name" value="Ser/Thr-sp_prot-phosphatase"/>
</dbReference>
<dbReference type="EMBL" id="CP080776">
    <property type="protein sequence ID" value="UWP95184.1"/>
    <property type="molecule type" value="Genomic_DNA"/>
</dbReference>
<evidence type="ECO:0000313" key="4">
    <source>
        <dbReference type="Proteomes" id="UP001057991"/>
    </source>
</evidence>
<dbReference type="SUPFAM" id="SSF56300">
    <property type="entry name" value="Metallo-dependent phosphatases"/>
    <property type="match status" value="1"/>
</dbReference>
<name>A0A9Q9H7V6_9RHOB</name>
<evidence type="ECO:0000313" key="3">
    <source>
        <dbReference type="EMBL" id="UWP95184.1"/>
    </source>
</evidence>
<dbReference type="PANTHER" id="PTHR42850:SF4">
    <property type="entry name" value="ZINC-DEPENDENT ENDOPOLYPHOSPHATASE"/>
    <property type="match status" value="1"/>
</dbReference>
<dbReference type="RefSeq" id="WP_259785285.1">
    <property type="nucleotide sequence ID" value="NZ_CP080776.1"/>
</dbReference>
<dbReference type="InterPro" id="IPR050126">
    <property type="entry name" value="Ap4A_hydrolase"/>
</dbReference>
<accession>A0A9Q9H7V6</accession>
<gene>
    <name evidence="3" type="ORF">K3X48_13535</name>
</gene>
<dbReference type="GO" id="GO:0016791">
    <property type="term" value="F:phosphatase activity"/>
    <property type="evidence" value="ECO:0007669"/>
    <property type="project" value="TreeGrafter"/>
</dbReference>
<dbReference type="GO" id="GO:0005737">
    <property type="term" value="C:cytoplasm"/>
    <property type="evidence" value="ECO:0007669"/>
    <property type="project" value="TreeGrafter"/>
</dbReference>
<reference evidence="3" key="1">
    <citation type="submission" date="2021-08" db="EMBL/GenBank/DDBJ databases">
        <authorList>
            <person name="Nwanade C."/>
            <person name="Wang M."/>
            <person name="Masoudi A."/>
            <person name="Yu Z."/>
            <person name="Liu J."/>
        </authorList>
    </citation>
    <scope>NUCLEOTIDE SEQUENCE</scope>
    <source>
        <strain evidence="3">S056</strain>
    </source>
</reference>
<dbReference type="Gene3D" id="3.60.21.10">
    <property type="match status" value="1"/>
</dbReference>
<protein>
    <submittedName>
        <fullName evidence="3">Metallophosphoesterase</fullName>
    </submittedName>
</protein>
<feature type="domain" description="Calcineurin-like phosphoesterase" evidence="2">
    <location>
        <begin position="28"/>
        <end position="213"/>
    </location>
</feature>
<evidence type="ECO:0000259" key="2">
    <source>
        <dbReference type="Pfam" id="PF00149"/>
    </source>
</evidence>
<organism evidence="3 4">
    <name type="scientific">Aliiroseovarius crassostreae</name>
    <dbReference type="NCBI Taxonomy" id="154981"/>
    <lineage>
        <taxon>Bacteria</taxon>
        <taxon>Pseudomonadati</taxon>
        <taxon>Pseudomonadota</taxon>
        <taxon>Alphaproteobacteria</taxon>
        <taxon>Rhodobacterales</taxon>
        <taxon>Paracoccaceae</taxon>
        <taxon>Aliiroseovarius</taxon>
    </lineage>
</organism>
<sequence length="256" mass="28658">MFGNLFRNRRSAGTDAEFSGAPPQPETPISVIGDIHGQISCLEKMLTFLDREKPTTRRIFVGDYIDRGDHSADVLSCLRELEQRRPDSIFLMGNHEEMMLDFLDHPGKAGSRWLQFGGLQTMASFGLSGLRQSTDERTLRHMQQALRDAMPDGLEDWLRGLRRMWHEGNIAVVHAGADPTRPISAQSTRALTWGHPEFGKRPRQDGIWVVRGHRVVTTPTIQAGVISVDTGAFANGKLTSATIQDCRTEFFQVTNT</sequence>
<dbReference type="GO" id="GO:0110154">
    <property type="term" value="P:RNA decapping"/>
    <property type="evidence" value="ECO:0007669"/>
    <property type="project" value="TreeGrafter"/>
</dbReference>
<dbReference type="InterPro" id="IPR004843">
    <property type="entry name" value="Calcineurin-like_PHP"/>
</dbReference>
<dbReference type="AlphaFoldDB" id="A0A9Q9H7V6"/>